<proteinExistence type="predicted"/>
<dbReference type="AlphaFoldDB" id="A0A0B7BMQ6"/>
<accession>A0A0B7BMQ6</accession>
<reference evidence="1" key="1">
    <citation type="submission" date="2014-12" db="EMBL/GenBank/DDBJ databases">
        <title>Insight into the proteome of Arion vulgaris.</title>
        <authorList>
            <person name="Aradska J."/>
            <person name="Bulat T."/>
            <person name="Smidak R."/>
            <person name="Sarate P."/>
            <person name="Gangsoo J."/>
            <person name="Sialana F."/>
            <person name="Bilban M."/>
            <person name="Lubec G."/>
        </authorList>
    </citation>
    <scope>NUCLEOTIDE SEQUENCE</scope>
    <source>
        <tissue evidence="1">Skin</tissue>
    </source>
</reference>
<protein>
    <submittedName>
        <fullName evidence="1">Uncharacterized protein</fullName>
    </submittedName>
</protein>
<evidence type="ECO:0000313" key="1">
    <source>
        <dbReference type="EMBL" id="CEK94197.1"/>
    </source>
</evidence>
<sequence length="55" mass="6711">IWEAREVGGRPRETWRRIIDREREEEGKTWNKLSWLAQDRSGCKKFVDALYFKGR</sequence>
<dbReference type="EMBL" id="HACG01047332">
    <property type="protein sequence ID" value="CEK94197.1"/>
    <property type="molecule type" value="Transcribed_RNA"/>
</dbReference>
<gene>
    <name evidence="1" type="primary">ORF199578</name>
</gene>
<name>A0A0B7BMQ6_9EUPU</name>
<feature type="non-terminal residue" evidence="1">
    <location>
        <position position="1"/>
    </location>
</feature>
<organism evidence="1">
    <name type="scientific">Arion vulgaris</name>
    <dbReference type="NCBI Taxonomy" id="1028688"/>
    <lineage>
        <taxon>Eukaryota</taxon>
        <taxon>Metazoa</taxon>
        <taxon>Spiralia</taxon>
        <taxon>Lophotrochozoa</taxon>
        <taxon>Mollusca</taxon>
        <taxon>Gastropoda</taxon>
        <taxon>Heterobranchia</taxon>
        <taxon>Euthyneura</taxon>
        <taxon>Panpulmonata</taxon>
        <taxon>Eupulmonata</taxon>
        <taxon>Stylommatophora</taxon>
        <taxon>Helicina</taxon>
        <taxon>Arionoidea</taxon>
        <taxon>Arionidae</taxon>
        <taxon>Arion</taxon>
    </lineage>
</organism>